<evidence type="ECO:0000313" key="2">
    <source>
        <dbReference type="EMBL" id="GAA0954953.1"/>
    </source>
</evidence>
<dbReference type="EMBL" id="BAAAHQ010000081">
    <property type="protein sequence ID" value="GAA0954953.1"/>
    <property type="molecule type" value="Genomic_DNA"/>
</dbReference>
<feature type="compositionally biased region" description="Acidic residues" evidence="1">
    <location>
        <begin position="1"/>
        <end position="12"/>
    </location>
</feature>
<feature type="region of interest" description="Disordered" evidence="1">
    <location>
        <begin position="1"/>
        <end position="45"/>
    </location>
</feature>
<organism evidence="2 3">
    <name type="scientific">Nonomuraea longicatena</name>
    <dbReference type="NCBI Taxonomy" id="83682"/>
    <lineage>
        <taxon>Bacteria</taxon>
        <taxon>Bacillati</taxon>
        <taxon>Actinomycetota</taxon>
        <taxon>Actinomycetes</taxon>
        <taxon>Streptosporangiales</taxon>
        <taxon>Streptosporangiaceae</taxon>
        <taxon>Nonomuraea</taxon>
    </lineage>
</organism>
<evidence type="ECO:0000313" key="3">
    <source>
        <dbReference type="Proteomes" id="UP001501578"/>
    </source>
</evidence>
<name>A0ABN1RCV7_9ACTN</name>
<protein>
    <submittedName>
        <fullName evidence="2">Uncharacterized protein</fullName>
    </submittedName>
</protein>
<keyword evidence="3" id="KW-1185">Reference proteome</keyword>
<reference evidence="2 3" key="1">
    <citation type="journal article" date="2019" name="Int. J. Syst. Evol. Microbiol.">
        <title>The Global Catalogue of Microorganisms (GCM) 10K type strain sequencing project: providing services to taxonomists for standard genome sequencing and annotation.</title>
        <authorList>
            <consortium name="The Broad Institute Genomics Platform"/>
            <consortium name="The Broad Institute Genome Sequencing Center for Infectious Disease"/>
            <person name="Wu L."/>
            <person name="Ma J."/>
        </authorList>
    </citation>
    <scope>NUCLEOTIDE SEQUENCE [LARGE SCALE GENOMIC DNA]</scope>
    <source>
        <strain evidence="2 3">JCM 11136</strain>
    </source>
</reference>
<sequence>MIVLEMGEDEGGAGDGADCAGAGGDVPEGPPAAFEQGESAFAEAA</sequence>
<evidence type="ECO:0000256" key="1">
    <source>
        <dbReference type="SAM" id="MobiDB-lite"/>
    </source>
</evidence>
<accession>A0ABN1RCV7</accession>
<dbReference type="Proteomes" id="UP001501578">
    <property type="component" value="Unassembled WGS sequence"/>
</dbReference>
<proteinExistence type="predicted"/>
<comment type="caution">
    <text evidence="2">The sequence shown here is derived from an EMBL/GenBank/DDBJ whole genome shotgun (WGS) entry which is preliminary data.</text>
</comment>
<gene>
    <name evidence="2" type="ORF">GCM10009560_78950</name>
</gene>